<accession>A0A7K1FKG2</accession>
<evidence type="ECO:0000256" key="2">
    <source>
        <dbReference type="SAM" id="SignalP"/>
    </source>
</evidence>
<reference evidence="3 4" key="1">
    <citation type="submission" date="2019-11" db="EMBL/GenBank/DDBJ databases">
        <authorList>
            <person name="Jiang L.-Q."/>
        </authorList>
    </citation>
    <scope>NUCLEOTIDE SEQUENCE [LARGE SCALE GENOMIC DNA]</scope>
    <source>
        <strain evidence="3 4">YIM 132087</strain>
    </source>
</reference>
<sequence>MNSTDRPETPTGLRILRKLAAGTALAAAALVLAASPAAAAPMAGGTATTGENVVRGAGSGTAEAEVDPGTGAIEVTARATGGNGLPIALPLLGSTTSAGAQGQVARSLGVVGPGTYRVTVTYQLADTSGTRTGTAASTDVRRTTVAGFDCAFECAGNQQQIRFETLPSGSTTVSTSILLTVPDGRTESVRASANVSATATATGRGSAATVTASVDGVTFELTRL</sequence>
<dbReference type="EMBL" id="WLYK01000001">
    <property type="protein sequence ID" value="MTD13733.1"/>
    <property type="molecule type" value="Genomic_DNA"/>
</dbReference>
<gene>
    <name evidence="3" type="ORF">GIS00_07225</name>
</gene>
<feature type="compositionally biased region" description="Low complexity" evidence="1">
    <location>
        <begin position="41"/>
        <end position="50"/>
    </location>
</feature>
<evidence type="ECO:0000313" key="4">
    <source>
        <dbReference type="Proteomes" id="UP000460221"/>
    </source>
</evidence>
<feature type="region of interest" description="Disordered" evidence="1">
    <location>
        <begin position="41"/>
        <end position="69"/>
    </location>
</feature>
<organism evidence="3 4">
    <name type="scientific">Nakamurella alba</name>
    <dbReference type="NCBI Taxonomy" id="2665158"/>
    <lineage>
        <taxon>Bacteria</taxon>
        <taxon>Bacillati</taxon>
        <taxon>Actinomycetota</taxon>
        <taxon>Actinomycetes</taxon>
        <taxon>Nakamurellales</taxon>
        <taxon>Nakamurellaceae</taxon>
        <taxon>Nakamurella</taxon>
    </lineage>
</organism>
<name>A0A7K1FKG2_9ACTN</name>
<protein>
    <submittedName>
        <fullName evidence="3">Uncharacterized protein</fullName>
    </submittedName>
</protein>
<evidence type="ECO:0000313" key="3">
    <source>
        <dbReference type="EMBL" id="MTD13733.1"/>
    </source>
</evidence>
<keyword evidence="2" id="KW-0732">Signal</keyword>
<dbReference type="RefSeq" id="WP_154767519.1">
    <property type="nucleotide sequence ID" value="NZ_WLYK01000001.1"/>
</dbReference>
<evidence type="ECO:0000256" key="1">
    <source>
        <dbReference type="SAM" id="MobiDB-lite"/>
    </source>
</evidence>
<dbReference type="Proteomes" id="UP000460221">
    <property type="component" value="Unassembled WGS sequence"/>
</dbReference>
<comment type="caution">
    <text evidence="3">The sequence shown here is derived from an EMBL/GenBank/DDBJ whole genome shotgun (WGS) entry which is preliminary data.</text>
</comment>
<proteinExistence type="predicted"/>
<keyword evidence="4" id="KW-1185">Reference proteome</keyword>
<feature type="signal peptide" evidence="2">
    <location>
        <begin position="1"/>
        <end position="39"/>
    </location>
</feature>
<feature type="chain" id="PRO_5029610189" evidence="2">
    <location>
        <begin position="40"/>
        <end position="224"/>
    </location>
</feature>
<dbReference type="AlphaFoldDB" id="A0A7K1FKG2"/>